<organism evidence="2 3">
    <name type="scientific">Rhizophagus irregularis (strain DAOM 197198w)</name>
    <name type="common">Glomus intraradices</name>
    <dbReference type="NCBI Taxonomy" id="1432141"/>
    <lineage>
        <taxon>Eukaryota</taxon>
        <taxon>Fungi</taxon>
        <taxon>Fungi incertae sedis</taxon>
        <taxon>Mucoromycota</taxon>
        <taxon>Glomeromycotina</taxon>
        <taxon>Glomeromycetes</taxon>
        <taxon>Glomerales</taxon>
        <taxon>Glomeraceae</taxon>
        <taxon>Rhizophagus</taxon>
    </lineage>
</organism>
<dbReference type="InterPro" id="IPR019182">
    <property type="entry name" value="Cytochrome_b-c1_su10_fun"/>
</dbReference>
<evidence type="ECO:0000256" key="1">
    <source>
        <dbReference type="SAM" id="Phobius"/>
    </source>
</evidence>
<dbReference type="STRING" id="1432141.A0A015K5Q3"/>
<dbReference type="OrthoDB" id="2391627at2759"/>
<gene>
    <name evidence="2" type="ORF">RirG_046490</name>
</gene>
<keyword evidence="1" id="KW-1133">Transmembrane helix</keyword>
<dbReference type="SMR" id="A0A015K5Q3"/>
<dbReference type="GO" id="GO:0005739">
    <property type="term" value="C:mitochondrion"/>
    <property type="evidence" value="ECO:0007669"/>
    <property type="project" value="GOC"/>
</dbReference>
<dbReference type="HOGENOM" id="CLU_2777268_0_0_1"/>
<dbReference type="GO" id="GO:0006122">
    <property type="term" value="P:mitochondrial electron transport, ubiquinol to cytochrome c"/>
    <property type="evidence" value="ECO:0007669"/>
    <property type="project" value="InterPro"/>
</dbReference>
<keyword evidence="3" id="KW-1185">Reference proteome</keyword>
<comment type="caution">
    <text evidence="2">The sequence shown here is derived from an EMBL/GenBank/DDBJ whole genome shotgun (WGS) entry which is preliminary data.</text>
</comment>
<accession>A0A015K5Q3</accession>
<evidence type="ECO:0000313" key="2">
    <source>
        <dbReference type="EMBL" id="EXX74940.1"/>
    </source>
</evidence>
<feature type="transmembrane region" description="Helical" evidence="1">
    <location>
        <begin position="22"/>
        <end position="41"/>
    </location>
</feature>
<keyword evidence="1" id="KW-0472">Membrane</keyword>
<sequence length="69" mass="7753">MSALQIKVQPHIKRLTLERARLWAPSVIGFAGTLGTAALLFTETVPRVRRDILSNIPILGNYWPQAEKK</sequence>
<dbReference type="EMBL" id="JEMT01012667">
    <property type="protein sequence ID" value="EXX74940.1"/>
    <property type="molecule type" value="Genomic_DNA"/>
</dbReference>
<dbReference type="PANTHER" id="PTHR28254:SF1">
    <property type="entry name" value="CYTOCHROME B-C1 COMPLEX SUBUNIT 10, MITOCHONDRIAL"/>
    <property type="match status" value="1"/>
</dbReference>
<dbReference type="AlphaFoldDB" id="A0A015K5Q3"/>
<evidence type="ECO:0000313" key="3">
    <source>
        <dbReference type="Proteomes" id="UP000022910"/>
    </source>
</evidence>
<reference evidence="2 3" key="1">
    <citation type="submission" date="2014-02" db="EMBL/GenBank/DDBJ databases">
        <title>Single nucleus genome sequencing reveals high similarity among nuclei of an endomycorrhizal fungus.</title>
        <authorList>
            <person name="Lin K."/>
            <person name="Geurts R."/>
            <person name="Zhang Z."/>
            <person name="Limpens E."/>
            <person name="Saunders D.G."/>
            <person name="Mu D."/>
            <person name="Pang E."/>
            <person name="Cao H."/>
            <person name="Cha H."/>
            <person name="Lin T."/>
            <person name="Zhou Q."/>
            <person name="Shang Y."/>
            <person name="Li Y."/>
            <person name="Ivanov S."/>
            <person name="Sharma T."/>
            <person name="Velzen R.V."/>
            <person name="Ruijter N.D."/>
            <person name="Aanen D.K."/>
            <person name="Win J."/>
            <person name="Kamoun S."/>
            <person name="Bisseling T."/>
            <person name="Huang S."/>
        </authorList>
    </citation>
    <scope>NUCLEOTIDE SEQUENCE [LARGE SCALE GENOMIC DNA]</scope>
    <source>
        <strain evidence="3">DAOM197198w</strain>
    </source>
</reference>
<protein>
    <submittedName>
        <fullName evidence="2">Uncharacterized protein</fullName>
    </submittedName>
</protein>
<dbReference type="PANTHER" id="PTHR28254">
    <property type="entry name" value="CYTOCHROME B-C1 COMPLEX SUBUNIT 10"/>
    <property type="match status" value="1"/>
</dbReference>
<keyword evidence="1" id="KW-0812">Transmembrane</keyword>
<dbReference type="Proteomes" id="UP000022910">
    <property type="component" value="Unassembled WGS sequence"/>
</dbReference>
<proteinExistence type="predicted"/>
<dbReference type="Pfam" id="PF09796">
    <property type="entry name" value="QCR10"/>
    <property type="match status" value="1"/>
</dbReference>
<name>A0A015K5Q3_RHIIW</name>